<comment type="catalytic activity">
    <reaction evidence="1 7">
        <text>dTDP-4-dehydro-6-deoxy-alpha-D-glucose = dTDP-4-dehydro-beta-L-rhamnose</text>
        <dbReference type="Rhea" id="RHEA:16969"/>
        <dbReference type="ChEBI" id="CHEBI:57649"/>
        <dbReference type="ChEBI" id="CHEBI:62830"/>
        <dbReference type="EC" id="5.1.3.13"/>
    </reaction>
</comment>
<dbReference type="PANTHER" id="PTHR21047">
    <property type="entry name" value="DTDP-6-DEOXY-D-GLUCOSE-3,5 EPIMERASE"/>
    <property type="match status" value="1"/>
</dbReference>
<comment type="similarity">
    <text evidence="7">Belongs to the dTDP-4-dehydrorhamnose 3,5-epimerase family.</text>
</comment>
<dbReference type="EC" id="5.1.3.13" evidence="3 7"/>
<reference evidence="8 9" key="1">
    <citation type="journal article" date="2007" name="Int. J. Syst. Evol. Microbiol.">
        <title>Marixanthomonas ophiurae gen. nov., sp. nov., a marine bacterium of the family Flavobacteriaceae isolated from a deep-sea brittle star.</title>
        <authorList>
            <person name="Romanenko L.A."/>
            <person name="Uchino M."/>
            <person name="Frolova G.M."/>
            <person name="Mikhailov V.V."/>
        </authorList>
    </citation>
    <scope>NUCLEOTIDE SEQUENCE [LARGE SCALE GENOMIC DNA]</scope>
    <source>
        <strain evidence="8 9">KMM 3046</strain>
    </source>
</reference>
<evidence type="ECO:0000256" key="4">
    <source>
        <dbReference type="ARBA" id="ARBA00019595"/>
    </source>
</evidence>
<dbReference type="Gene3D" id="2.60.120.10">
    <property type="entry name" value="Jelly Rolls"/>
    <property type="match status" value="1"/>
</dbReference>
<dbReference type="AlphaFoldDB" id="A0A3E1QE70"/>
<dbReference type="InterPro" id="IPR014710">
    <property type="entry name" value="RmlC-like_jellyroll"/>
</dbReference>
<dbReference type="CDD" id="cd00438">
    <property type="entry name" value="cupin_RmlC"/>
    <property type="match status" value="1"/>
</dbReference>
<feature type="active site" description="Proton acceptor" evidence="5">
    <location>
        <position position="62"/>
    </location>
</feature>
<keyword evidence="7 8" id="KW-0413">Isomerase</keyword>
<evidence type="ECO:0000256" key="2">
    <source>
        <dbReference type="ARBA" id="ARBA00001997"/>
    </source>
</evidence>
<protein>
    <recommendedName>
        <fullName evidence="4 7">dTDP-4-dehydrorhamnose 3,5-epimerase</fullName>
        <ecNumber evidence="3 7">5.1.3.13</ecNumber>
    </recommendedName>
    <alternativeName>
        <fullName evidence="7">Thymidine diphospho-4-keto-rhamnose 3,5-epimerase</fullName>
    </alternativeName>
</protein>
<dbReference type="GO" id="GO:0019305">
    <property type="term" value="P:dTDP-rhamnose biosynthetic process"/>
    <property type="evidence" value="ECO:0007669"/>
    <property type="project" value="UniProtKB-UniRule"/>
</dbReference>
<dbReference type="Pfam" id="PF00908">
    <property type="entry name" value="dTDP_sugar_isom"/>
    <property type="match status" value="1"/>
</dbReference>
<comment type="pathway">
    <text evidence="7">Carbohydrate biosynthesis; dTDP-L-rhamnose biosynthesis.</text>
</comment>
<evidence type="ECO:0000256" key="3">
    <source>
        <dbReference type="ARBA" id="ARBA00012098"/>
    </source>
</evidence>
<dbReference type="EMBL" id="QVID01000001">
    <property type="protein sequence ID" value="RFN60449.1"/>
    <property type="molecule type" value="Genomic_DNA"/>
</dbReference>
<dbReference type="InterPro" id="IPR000888">
    <property type="entry name" value="RmlC-like"/>
</dbReference>
<dbReference type="PANTHER" id="PTHR21047:SF2">
    <property type="entry name" value="THYMIDINE DIPHOSPHO-4-KETO-RHAMNOSE 3,5-EPIMERASE"/>
    <property type="match status" value="1"/>
</dbReference>
<sequence>MELQQTTLKDCFILKPRMFQDERGFFSETYNKQTFKEATGLDIDFVQDNQSISTYGVLRGLHFQRGPMAQSKLVRVVKGKALDIIVDIRKDSETFGKHISVILDDVEQKQLFVPRGFAHGFITLSKTSVFAYKCDNFYDKTSEGGIIYDDATLGVDWHLPKEDLIISEKDKQLPAFKEAIL</sequence>
<evidence type="ECO:0000256" key="6">
    <source>
        <dbReference type="PIRSR" id="PIRSR600888-3"/>
    </source>
</evidence>
<dbReference type="GO" id="GO:0005829">
    <property type="term" value="C:cytosol"/>
    <property type="evidence" value="ECO:0007669"/>
    <property type="project" value="TreeGrafter"/>
</dbReference>
<dbReference type="GO" id="GO:0008830">
    <property type="term" value="F:dTDP-4-dehydrorhamnose 3,5-epimerase activity"/>
    <property type="evidence" value="ECO:0007669"/>
    <property type="project" value="UniProtKB-UniRule"/>
</dbReference>
<evidence type="ECO:0000256" key="5">
    <source>
        <dbReference type="PIRSR" id="PIRSR600888-1"/>
    </source>
</evidence>
<keyword evidence="9" id="KW-1185">Reference proteome</keyword>
<dbReference type="GO" id="GO:0000271">
    <property type="term" value="P:polysaccharide biosynthetic process"/>
    <property type="evidence" value="ECO:0007669"/>
    <property type="project" value="TreeGrafter"/>
</dbReference>
<comment type="function">
    <text evidence="2 7">Catalyzes the epimerization of the C3' and C5'positions of dTDP-6-deoxy-D-xylo-4-hexulose, forming dTDP-6-deoxy-L-lyxo-4-hexulose.</text>
</comment>
<comment type="caution">
    <text evidence="8">The sequence shown here is derived from an EMBL/GenBank/DDBJ whole genome shotgun (WGS) entry which is preliminary data.</text>
</comment>
<name>A0A3E1QE70_9FLAO</name>
<evidence type="ECO:0000256" key="1">
    <source>
        <dbReference type="ARBA" id="ARBA00001298"/>
    </source>
</evidence>
<evidence type="ECO:0000313" key="8">
    <source>
        <dbReference type="EMBL" id="RFN60449.1"/>
    </source>
</evidence>
<dbReference type="SUPFAM" id="SSF51182">
    <property type="entry name" value="RmlC-like cupins"/>
    <property type="match status" value="1"/>
</dbReference>
<comment type="subunit">
    <text evidence="7">Homodimer.</text>
</comment>
<dbReference type="InterPro" id="IPR011051">
    <property type="entry name" value="RmlC_Cupin_sf"/>
</dbReference>
<dbReference type="Proteomes" id="UP000261082">
    <property type="component" value="Unassembled WGS sequence"/>
</dbReference>
<dbReference type="NCBIfam" id="TIGR01221">
    <property type="entry name" value="rmlC"/>
    <property type="match status" value="1"/>
</dbReference>
<feature type="site" description="Participates in a stacking interaction with the thymidine ring of dTDP-4-oxo-6-deoxyglucose" evidence="6">
    <location>
        <position position="138"/>
    </location>
</feature>
<evidence type="ECO:0000313" key="9">
    <source>
        <dbReference type="Proteomes" id="UP000261082"/>
    </source>
</evidence>
<dbReference type="OrthoDB" id="9800680at2"/>
<dbReference type="UniPathway" id="UPA00124"/>
<proteinExistence type="inferred from homology"/>
<dbReference type="RefSeq" id="WP_117159504.1">
    <property type="nucleotide sequence ID" value="NZ_QVID01000001.1"/>
</dbReference>
<evidence type="ECO:0000256" key="7">
    <source>
        <dbReference type="RuleBase" id="RU364069"/>
    </source>
</evidence>
<organism evidence="8 9">
    <name type="scientific">Marixanthomonas ophiurae</name>
    <dbReference type="NCBI Taxonomy" id="387659"/>
    <lineage>
        <taxon>Bacteria</taxon>
        <taxon>Pseudomonadati</taxon>
        <taxon>Bacteroidota</taxon>
        <taxon>Flavobacteriia</taxon>
        <taxon>Flavobacteriales</taxon>
        <taxon>Flavobacteriaceae</taxon>
        <taxon>Marixanthomonas</taxon>
    </lineage>
</organism>
<accession>A0A3E1QE70</accession>
<feature type="active site" description="Proton donor" evidence="5">
    <location>
        <position position="132"/>
    </location>
</feature>
<gene>
    <name evidence="8" type="primary">rfbC</name>
    <name evidence="8" type="ORF">DZ858_03590</name>
</gene>